<dbReference type="SUPFAM" id="SSF52047">
    <property type="entry name" value="RNI-like"/>
    <property type="match status" value="1"/>
</dbReference>
<sequence length="605" mass="69137">MNDSSSSGRNNLCARILDLESELKGLDGQPESDPKTREIQDSLIALRRKINALAYISQLPDDLLTMIFMECRLLLPPINFTEMRDEDCAHNAVLFLTHTCHRWREIALAYSNLWTLIRYPHPEFVECCLKRSRKLPLSMEIDTTPSEHTRFHQDDLKKDLHMIFENLERVQELSIITYVEWARHACKTYRVELLTPILESINVEVKKIRKKGIPSFSLTEHLLRSNPPKLKRLSTLDMAFRWWRWRFPSQLTHLAIRMTETRHLIHTHFTMDDVIICLQKLSSLQDLELDFALPLLPIPDGPLSVDVSAGEASVTLPQLQRLALTSDIICCVYLLNRLTLPSTAAVYLNVCTMEWQEDLPLVMPSLTRRLLGEHVIRPSPLLSLAIIPERGLEDNVAIYAYTSVPPLETVRNEELQDFDICIGPTRDFIPVMSAVCTQMRPALTNVQLFSLAHLGPMPTGTFINNFGHMNDLRTLDLSGASANVLPDLLTSSRQIGGKAGTNESDHCFPRLEKVTIWFYSFKGKNHGGLAQDIMWKELSAALKYRKERNMAIRELVFDACDNITEADAKTLSRFVGTILHIQKEDPEDDIADNHLGTWEHPKDPY</sequence>
<evidence type="ECO:0000313" key="1">
    <source>
        <dbReference type="EMBL" id="CAL1702109.1"/>
    </source>
</evidence>
<reference evidence="2" key="1">
    <citation type="submission" date="2024-04" db="EMBL/GenBank/DDBJ databases">
        <authorList>
            <person name="Shaw F."/>
            <person name="Minotto A."/>
        </authorList>
    </citation>
    <scope>NUCLEOTIDE SEQUENCE [LARGE SCALE GENOMIC DNA]</scope>
</reference>
<protein>
    <recommendedName>
        <fullName evidence="3">F-box domain-containing protein</fullName>
    </recommendedName>
</protein>
<accession>A0ABP1D4Q2</accession>
<proteinExistence type="predicted"/>
<evidence type="ECO:0008006" key="3">
    <source>
        <dbReference type="Google" id="ProtNLM"/>
    </source>
</evidence>
<name>A0ABP1D4Q2_9APHY</name>
<evidence type="ECO:0000313" key="2">
    <source>
        <dbReference type="Proteomes" id="UP001497453"/>
    </source>
</evidence>
<organism evidence="1 2">
    <name type="scientific">Somion occarium</name>
    <dbReference type="NCBI Taxonomy" id="3059160"/>
    <lineage>
        <taxon>Eukaryota</taxon>
        <taxon>Fungi</taxon>
        <taxon>Dikarya</taxon>
        <taxon>Basidiomycota</taxon>
        <taxon>Agaricomycotina</taxon>
        <taxon>Agaricomycetes</taxon>
        <taxon>Polyporales</taxon>
        <taxon>Cerrenaceae</taxon>
        <taxon>Somion</taxon>
    </lineage>
</organism>
<gene>
    <name evidence="1" type="ORF">GFSPODELE1_LOCUS3883</name>
</gene>
<keyword evidence="2" id="KW-1185">Reference proteome</keyword>
<dbReference type="Proteomes" id="UP001497453">
    <property type="component" value="Chromosome 2"/>
</dbReference>
<dbReference type="EMBL" id="OZ037945">
    <property type="protein sequence ID" value="CAL1702109.1"/>
    <property type="molecule type" value="Genomic_DNA"/>
</dbReference>